<accession>A0A3M7Q1F0</accession>
<dbReference type="AlphaFoldDB" id="A0A3M7Q1F0"/>
<dbReference type="Proteomes" id="UP000276133">
    <property type="component" value="Unassembled WGS sequence"/>
</dbReference>
<dbReference type="Pfam" id="PF10551">
    <property type="entry name" value="MULE"/>
    <property type="match status" value="1"/>
</dbReference>
<dbReference type="OrthoDB" id="6123510at2759"/>
<evidence type="ECO:0000313" key="3">
    <source>
        <dbReference type="Proteomes" id="UP000276133"/>
    </source>
</evidence>
<protein>
    <recommendedName>
        <fullName evidence="1">MULE transposase domain-containing protein</fullName>
    </recommendedName>
</protein>
<organism evidence="2 3">
    <name type="scientific">Brachionus plicatilis</name>
    <name type="common">Marine rotifer</name>
    <name type="synonym">Brachionus muelleri</name>
    <dbReference type="NCBI Taxonomy" id="10195"/>
    <lineage>
        <taxon>Eukaryota</taxon>
        <taxon>Metazoa</taxon>
        <taxon>Spiralia</taxon>
        <taxon>Gnathifera</taxon>
        <taxon>Rotifera</taxon>
        <taxon>Eurotatoria</taxon>
        <taxon>Monogononta</taxon>
        <taxon>Pseudotrocha</taxon>
        <taxon>Ploima</taxon>
        <taxon>Brachionidae</taxon>
        <taxon>Brachionus</taxon>
    </lineage>
</organism>
<evidence type="ECO:0000313" key="2">
    <source>
        <dbReference type="EMBL" id="RNA04768.1"/>
    </source>
</evidence>
<comment type="caution">
    <text evidence="2">The sequence shown here is derived from an EMBL/GenBank/DDBJ whole genome shotgun (WGS) entry which is preliminary data.</text>
</comment>
<reference evidence="2 3" key="1">
    <citation type="journal article" date="2018" name="Sci. Rep.">
        <title>Genomic signatures of local adaptation to the degree of environmental predictability in rotifers.</title>
        <authorList>
            <person name="Franch-Gras L."/>
            <person name="Hahn C."/>
            <person name="Garcia-Roger E.M."/>
            <person name="Carmona M.J."/>
            <person name="Serra M."/>
            <person name="Gomez A."/>
        </authorList>
    </citation>
    <scope>NUCLEOTIDE SEQUENCE [LARGE SCALE GENOMIC DNA]</scope>
    <source>
        <strain evidence="2">HYR1</strain>
    </source>
</reference>
<feature type="domain" description="MULE transposase" evidence="1">
    <location>
        <begin position="2"/>
        <end position="70"/>
    </location>
</feature>
<evidence type="ECO:0000259" key="1">
    <source>
        <dbReference type="Pfam" id="PF10551"/>
    </source>
</evidence>
<sequence>MYPACYILLQNKERETYVQALTNLKEIFTRNNCSIVLQRTLSDFELAMIQAISFEFENVKIYGCEFHFNQAIMRYLFNKCNKQALYFNDYNFKQLIRKFSALALDPLKDVQTGWNVILNTLPAILGSDLLKFIKYFVNTWLQGKYGFSWNHFDNNGPRTNNHYRQFNKKF</sequence>
<dbReference type="InterPro" id="IPR018289">
    <property type="entry name" value="MULE_transposase_dom"/>
</dbReference>
<dbReference type="EMBL" id="REGN01007968">
    <property type="protein sequence ID" value="RNA04768.1"/>
    <property type="molecule type" value="Genomic_DNA"/>
</dbReference>
<name>A0A3M7Q1F0_BRAPC</name>
<keyword evidence="3" id="KW-1185">Reference proteome</keyword>
<gene>
    <name evidence="2" type="ORF">BpHYR1_024093</name>
</gene>
<proteinExistence type="predicted"/>